<dbReference type="Proteomes" id="UP000324222">
    <property type="component" value="Unassembled WGS sequence"/>
</dbReference>
<name>A0A5B7E5D2_PORTR</name>
<proteinExistence type="predicted"/>
<keyword evidence="2" id="KW-1185">Reference proteome</keyword>
<dbReference type="AlphaFoldDB" id="A0A5B7E5D2"/>
<dbReference type="EMBL" id="VSRR010002036">
    <property type="protein sequence ID" value="MPC29222.1"/>
    <property type="molecule type" value="Genomic_DNA"/>
</dbReference>
<evidence type="ECO:0000313" key="1">
    <source>
        <dbReference type="EMBL" id="MPC29222.1"/>
    </source>
</evidence>
<protein>
    <submittedName>
        <fullName evidence="1">Uncharacterized protein</fullName>
    </submittedName>
</protein>
<evidence type="ECO:0000313" key="2">
    <source>
        <dbReference type="Proteomes" id="UP000324222"/>
    </source>
</evidence>
<accession>A0A5B7E5D2</accession>
<gene>
    <name evidence="1" type="ORF">E2C01_022444</name>
</gene>
<organism evidence="1 2">
    <name type="scientific">Portunus trituberculatus</name>
    <name type="common">Swimming crab</name>
    <name type="synonym">Neptunus trituberculatus</name>
    <dbReference type="NCBI Taxonomy" id="210409"/>
    <lineage>
        <taxon>Eukaryota</taxon>
        <taxon>Metazoa</taxon>
        <taxon>Ecdysozoa</taxon>
        <taxon>Arthropoda</taxon>
        <taxon>Crustacea</taxon>
        <taxon>Multicrustacea</taxon>
        <taxon>Malacostraca</taxon>
        <taxon>Eumalacostraca</taxon>
        <taxon>Eucarida</taxon>
        <taxon>Decapoda</taxon>
        <taxon>Pleocyemata</taxon>
        <taxon>Brachyura</taxon>
        <taxon>Eubrachyura</taxon>
        <taxon>Portunoidea</taxon>
        <taxon>Portunidae</taxon>
        <taxon>Portuninae</taxon>
        <taxon>Portunus</taxon>
    </lineage>
</organism>
<reference evidence="1 2" key="1">
    <citation type="submission" date="2019-05" db="EMBL/GenBank/DDBJ databases">
        <title>Another draft genome of Portunus trituberculatus and its Hox gene families provides insights of decapod evolution.</title>
        <authorList>
            <person name="Jeong J.-H."/>
            <person name="Song I."/>
            <person name="Kim S."/>
            <person name="Choi T."/>
            <person name="Kim D."/>
            <person name="Ryu S."/>
            <person name="Kim W."/>
        </authorList>
    </citation>
    <scope>NUCLEOTIDE SEQUENCE [LARGE SCALE GENOMIC DNA]</scope>
    <source>
        <tissue evidence="1">Muscle</tissue>
    </source>
</reference>
<sequence length="72" mass="8700">MSYLKICNKQVLDVWSRGVTGWKGHRKGEVQQQRNERVSFKLAKGSLPYRNRKYFLKILQRDAAKERRWQFS</sequence>
<comment type="caution">
    <text evidence="1">The sequence shown here is derived from an EMBL/GenBank/DDBJ whole genome shotgun (WGS) entry which is preliminary data.</text>
</comment>